<sequence>MNSGERSYELDVRDWASSEPLQSPYSSKACALFFGDEGPIYVHRKLLDASPKLVPKNGRLDFDNIPIDVGHILVHFLLTKEYQYLGLRRQTNDEVLDEFNTALLACSAAQSLELPALSLLAKEQLEVVGNQLKLTSIIRAIEALRPSPINIPEVAAYLKLRIERLVKSFSSDTSRVLSDELAEPTSASEVLLRCILELQIAPGMVVVESAQAKDMVIHDICDTEAGESEEPPAQTSITVDFAAVGTDTAVAEEPRAEEADTREAMPIEETVPIEESVPIEEPVSIEERMPIEPRVPIESPAPYEPVPIDETLPIEPPLPIDEEYMSRFYPRNSHIPNASAWTHPKPAIQYKKKAKKQRLIKIPTEPAPDDPSEDEPIYY</sequence>
<dbReference type="EMBL" id="CABFNP030000754">
    <property type="protein sequence ID" value="CAI6084268.1"/>
    <property type="molecule type" value="Genomic_DNA"/>
</dbReference>
<evidence type="ECO:0000313" key="2">
    <source>
        <dbReference type="EMBL" id="CAI6084268.1"/>
    </source>
</evidence>
<dbReference type="AlphaFoldDB" id="A0AA35LX85"/>
<dbReference type="PANTHER" id="PTHR37538">
    <property type="entry name" value="BTB DOMAIN-CONTAINING PROTEIN"/>
    <property type="match status" value="1"/>
</dbReference>
<organism evidence="2 3">
    <name type="scientific">Clonostachys chloroleuca</name>
    <dbReference type="NCBI Taxonomy" id="1926264"/>
    <lineage>
        <taxon>Eukaryota</taxon>
        <taxon>Fungi</taxon>
        <taxon>Dikarya</taxon>
        <taxon>Ascomycota</taxon>
        <taxon>Pezizomycotina</taxon>
        <taxon>Sordariomycetes</taxon>
        <taxon>Hypocreomycetidae</taxon>
        <taxon>Hypocreales</taxon>
        <taxon>Bionectriaceae</taxon>
        <taxon>Clonostachys</taxon>
    </lineage>
</organism>
<accession>A0AA35LX85</accession>
<feature type="compositionally biased region" description="Acidic residues" evidence="1">
    <location>
        <begin position="367"/>
        <end position="379"/>
    </location>
</feature>
<evidence type="ECO:0000256" key="1">
    <source>
        <dbReference type="SAM" id="MobiDB-lite"/>
    </source>
</evidence>
<comment type="caution">
    <text evidence="2">The sequence shown here is derived from an EMBL/GenBank/DDBJ whole genome shotgun (WGS) entry which is preliminary data.</text>
</comment>
<evidence type="ECO:0008006" key="4">
    <source>
        <dbReference type="Google" id="ProtNLM"/>
    </source>
</evidence>
<gene>
    <name evidence="2" type="ORF">CCHLO57077_00004838</name>
</gene>
<protein>
    <recommendedName>
        <fullName evidence="4">BTB domain-containing protein</fullName>
    </recommendedName>
</protein>
<evidence type="ECO:0000313" key="3">
    <source>
        <dbReference type="Proteomes" id="UP001160390"/>
    </source>
</evidence>
<dbReference type="PANTHER" id="PTHR37538:SF1">
    <property type="entry name" value="BTB DOMAIN-CONTAINING PROTEIN"/>
    <property type="match status" value="1"/>
</dbReference>
<feature type="region of interest" description="Disordered" evidence="1">
    <location>
        <begin position="354"/>
        <end position="379"/>
    </location>
</feature>
<keyword evidence="3" id="KW-1185">Reference proteome</keyword>
<proteinExistence type="predicted"/>
<name>A0AA35LX85_9HYPO</name>
<reference evidence="2" key="1">
    <citation type="submission" date="2023-01" db="EMBL/GenBank/DDBJ databases">
        <authorList>
            <person name="Piombo E."/>
        </authorList>
    </citation>
    <scope>NUCLEOTIDE SEQUENCE</scope>
</reference>
<dbReference type="Proteomes" id="UP001160390">
    <property type="component" value="Unassembled WGS sequence"/>
</dbReference>